<protein>
    <submittedName>
        <fullName evidence="1">Uncharacterized protein</fullName>
    </submittedName>
</protein>
<dbReference type="RefSeq" id="WP_169249241.1">
    <property type="nucleotide sequence ID" value="NZ_SPMZ01000036.1"/>
</dbReference>
<evidence type="ECO:0000313" key="2">
    <source>
        <dbReference type="Proteomes" id="UP000760480"/>
    </source>
</evidence>
<evidence type="ECO:0000313" key="1">
    <source>
        <dbReference type="EMBL" id="NMQ19976.1"/>
    </source>
</evidence>
<sequence length="198" mass="21237">MASETQSAALSSLRGASGAELENLVEHYLNQRAADVRELMDIVGEQEGLLLKSQRVAAKSKDWFSITLLGDIKATAAAPLLARLITVRDTSFSLVSDEGNPHWYSFPAAVALSKIGLPAVQPLLDLIRTAPPASSAFHLGGVTLEAILGEEPAIFVAKQYAQDHADFAQADRLTALTTLIRTGHKRWTASSASDFLPE</sequence>
<reference evidence="1 2" key="1">
    <citation type="submission" date="2019-03" db="EMBL/GenBank/DDBJ databases">
        <title>Metabolic reconstructions from genomes of highly enriched 'Candidatus Accumulibacter' and 'Candidatus Competibacter' bioreactor populations.</title>
        <authorList>
            <person name="Annavajhala M.K."/>
            <person name="Welles L."/>
            <person name="Abbas B."/>
            <person name="Sorokin D."/>
            <person name="Park H."/>
            <person name="Van Loosdrecht M."/>
            <person name="Chandran K."/>
        </authorList>
    </citation>
    <scope>NUCLEOTIDE SEQUENCE [LARGE SCALE GENOMIC DNA]</scope>
    <source>
        <strain evidence="1 2">SBR_G</strain>
    </source>
</reference>
<gene>
    <name evidence="1" type="ORF">E4P82_12665</name>
</gene>
<dbReference type="EMBL" id="SPMZ01000036">
    <property type="protein sequence ID" value="NMQ19976.1"/>
    <property type="molecule type" value="Genomic_DNA"/>
</dbReference>
<keyword evidence="2" id="KW-1185">Reference proteome</keyword>
<organism evidence="1 2">
    <name type="scientific">Candidatus Competibacter phosphatis</name>
    <dbReference type="NCBI Taxonomy" id="221280"/>
    <lineage>
        <taxon>Bacteria</taxon>
        <taxon>Pseudomonadati</taxon>
        <taxon>Pseudomonadota</taxon>
        <taxon>Gammaproteobacteria</taxon>
        <taxon>Candidatus Competibacteraceae</taxon>
        <taxon>Candidatus Competibacter</taxon>
    </lineage>
</organism>
<dbReference type="Proteomes" id="UP000760480">
    <property type="component" value="Unassembled WGS sequence"/>
</dbReference>
<proteinExistence type="predicted"/>
<accession>A0ABX1TKQ4</accession>
<name>A0ABX1TKQ4_9GAMM</name>
<comment type="caution">
    <text evidence="1">The sequence shown here is derived from an EMBL/GenBank/DDBJ whole genome shotgun (WGS) entry which is preliminary data.</text>
</comment>